<dbReference type="PRINTS" id="PR00598">
    <property type="entry name" value="HTHMARR"/>
</dbReference>
<evidence type="ECO:0000256" key="3">
    <source>
        <dbReference type="ARBA" id="ARBA00023163"/>
    </source>
</evidence>
<dbReference type="SMART" id="SM00347">
    <property type="entry name" value="HTH_MARR"/>
    <property type="match status" value="1"/>
</dbReference>
<dbReference type="Gene3D" id="1.10.10.10">
    <property type="entry name" value="Winged helix-like DNA-binding domain superfamily/Winged helix DNA-binding domain"/>
    <property type="match status" value="1"/>
</dbReference>
<dbReference type="GO" id="GO:0003700">
    <property type="term" value="F:DNA-binding transcription factor activity"/>
    <property type="evidence" value="ECO:0007669"/>
    <property type="project" value="InterPro"/>
</dbReference>
<evidence type="ECO:0000259" key="4">
    <source>
        <dbReference type="PROSITE" id="PS50995"/>
    </source>
</evidence>
<keyword evidence="6" id="KW-1185">Reference proteome</keyword>
<reference evidence="5 6" key="1">
    <citation type="submission" date="2016-10" db="EMBL/GenBank/DDBJ databases">
        <authorList>
            <person name="de Groot N.N."/>
        </authorList>
    </citation>
    <scope>NUCLEOTIDE SEQUENCE [LARGE SCALE GENOMIC DNA]</scope>
    <source>
        <strain evidence="5 6">DSM 15695</strain>
    </source>
</reference>
<dbReference type="PROSITE" id="PS01117">
    <property type="entry name" value="HTH_MARR_1"/>
    <property type="match status" value="1"/>
</dbReference>
<organism evidence="5 6">
    <name type="scientific">Ignavigranum ruoffiae</name>
    <dbReference type="NCBI Taxonomy" id="89093"/>
    <lineage>
        <taxon>Bacteria</taxon>
        <taxon>Bacillati</taxon>
        <taxon>Bacillota</taxon>
        <taxon>Bacilli</taxon>
        <taxon>Lactobacillales</taxon>
        <taxon>Aerococcaceae</taxon>
        <taxon>Ignavigranum</taxon>
    </lineage>
</organism>
<sequence>MEGVYHEEGITRTDIYQVHVGLSRFPIFNYCSQIPHGEYLLLQYLDRHAQELDMLTVSQMAKTFNISAPAVSRASRNLIDRGWVQRQENPNDRRIIYMSLTPSGQQHFNAQNKIFQEKMEAIFGQLSEEELKTWVEIGQKIEALMSQEFKN</sequence>
<feature type="domain" description="HTH marR-type" evidence="4">
    <location>
        <begin position="12"/>
        <end position="143"/>
    </location>
</feature>
<evidence type="ECO:0000256" key="2">
    <source>
        <dbReference type="ARBA" id="ARBA00023125"/>
    </source>
</evidence>
<evidence type="ECO:0000256" key="1">
    <source>
        <dbReference type="ARBA" id="ARBA00023015"/>
    </source>
</evidence>
<keyword evidence="2 5" id="KW-0238">DNA-binding</keyword>
<dbReference type="EMBL" id="FOEN01000001">
    <property type="protein sequence ID" value="SEP67542.1"/>
    <property type="molecule type" value="Genomic_DNA"/>
</dbReference>
<dbReference type="GO" id="GO:0003677">
    <property type="term" value="F:DNA binding"/>
    <property type="evidence" value="ECO:0007669"/>
    <property type="project" value="UniProtKB-KW"/>
</dbReference>
<dbReference type="PANTHER" id="PTHR33164:SF43">
    <property type="entry name" value="HTH-TYPE TRANSCRIPTIONAL REPRESSOR YETL"/>
    <property type="match status" value="1"/>
</dbReference>
<evidence type="ECO:0000313" key="5">
    <source>
        <dbReference type="EMBL" id="SEP67542.1"/>
    </source>
</evidence>
<dbReference type="GO" id="GO:0006950">
    <property type="term" value="P:response to stress"/>
    <property type="evidence" value="ECO:0007669"/>
    <property type="project" value="TreeGrafter"/>
</dbReference>
<dbReference type="InterPro" id="IPR039422">
    <property type="entry name" value="MarR/SlyA-like"/>
</dbReference>
<protein>
    <submittedName>
        <fullName evidence="5">DNA-binding transcriptional regulator, MarR family</fullName>
    </submittedName>
</protein>
<dbReference type="Pfam" id="PF12802">
    <property type="entry name" value="MarR_2"/>
    <property type="match status" value="1"/>
</dbReference>
<dbReference type="SUPFAM" id="SSF46785">
    <property type="entry name" value="Winged helix' DNA-binding domain"/>
    <property type="match status" value="1"/>
</dbReference>
<dbReference type="PANTHER" id="PTHR33164">
    <property type="entry name" value="TRANSCRIPTIONAL REGULATOR, MARR FAMILY"/>
    <property type="match status" value="1"/>
</dbReference>
<dbReference type="InterPro" id="IPR036390">
    <property type="entry name" value="WH_DNA-bd_sf"/>
</dbReference>
<dbReference type="RefSeq" id="WP_092570101.1">
    <property type="nucleotide sequence ID" value="NZ_FOEN01000001.1"/>
</dbReference>
<dbReference type="AlphaFoldDB" id="A0A1H8ZSZ4"/>
<proteinExistence type="predicted"/>
<accession>A0A1H8ZSZ4</accession>
<dbReference type="InterPro" id="IPR023187">
    <property type="entry name" value="Tscrpt_reg_MarR-type_CS"/>
</dbReference>
<dbReference type="STRING" id="89093.SAMN04488558_101327"/>
<dbReference type="Proteomes" id="UP000198833">
    <property type="component" value="Unassembled WGS sequence"/>
</dbReference>
<dbReference type="PROSITE" id="PS50995">
    <property type="entry name" value="HTH_MARR_2"/>
    <property type="match status" value="1"/>
</dbReference>
<gene>
    <name evidence="5" type="ORF">SAMN04488558_101327</name>
</gene>
<evidence type="ECO:0000313" key="6">
    <source>
        <dbReference type="Proteomes" id="UP000198833"/>
    </source>
</evidence>
<name>A0A1H8ZSZ4_9LACT</name>
<keyword evidence="1" id="KW-0805">Transcription regulation</keyword>
<keyword evidence="3" id="KW-0804">Transcription</keyword>
<dbReference type="InterPro" id="IPR036388">
    <property type="entry name" value="WH-like_DNA-bd_sf"/>
</dbReference>
<dbReference type="OrthoDB" id="9799747at2"/>
<dbReference type="InterPro" id="IPR000835">
    <property type="entry name" value="HTH_MarR-typ"/>
</dbReference>